<evidence type="ECO:0000256" key="2">
    <source>
        <dbReference type="ARBA" id="ARBA00023054"/>
    </source>
</evidence>
<evidence type="ECO:0000259" key="4">
    <source>
        <dbReference type="Pfam" id="PF25990"/>
    </source>
</evidence>
<sequence length="169" mass="18403">MDIKKVKVGQKVSVTSDALEGFTFHGVVTNISPESTYTNGVPEYPVTVRIDDFGELYPGMNVTGEIIINEVKDVMTVPNGALIRGDVVYVKDPAVKEVVDHVPVGFKEVKVETGFTDGKYTEIVNGLTGEEELFVLGNQIPVQTEIQTQNNQDGQTSIENQEDGTASRP</sequence>
<dbReference type="Pfam" id="PF25990">
    <property type="entry name" value="Beta-barrel_YknX"/>
    <property type="match status" value="1"/>
</dbReference>
<dbReference type="PANTHER" id="PTHR32347:SF14">
    <property type="entry name" value="EFFLUX SYSTEM COMPONENT YKNX-RELATED"/>
    <property type="match status" value="1"/>
</dbReference>
<feature type="region of interest" description="Disordered" evidence="3">
    <location>
        <begin position="146"/>
        <end position="169"/>
    </location>
</feature>
<gene>
    <name evidence="5" type="ORF">Ana3638_17205</name>
</gene>
<dbReference type="EMBL" id="CP048000">
    <property type="protein sequence ID" value="QHQ62307.1"/>
    <property type="molecule type" value="Genomic_DNA"/>
</dbReference>
<dbReference type="InterPro" id="IPR058636">
    <property type="entry name" value="Beta-barrel_YknX"/>
</dbReference>
<dbReference type="KEGG" id="anr:Ana3638_17205"/>
<evidence type="ECO:0000313" key="5">
    <source>
        <dbReference type="EMBL" id="QHQ62307.1"/>
    </source>
</evidence>
<comment type="subcellular location">
    <subcellularLocation>
        <location evidence="1">Cell envelope</location>
    </subcellularLocation>
</comment>
<name>A0A6P1TPR2_9FIRM</name>
<organism evidence="5 6">
    <name type="scientific">Anaerocolumna sedimenticola</name>
    <dbReference type="NCBI Taxonomy" id="2696063"/>
    <lineage>
        <taxon>Bacteria</taxon>
        <taxon>Bacillati</taxon>
        <taxon>Bacillota</taxon>
        <taxon>Clostridia</taxon>
        <taxon>Lachnospirales</taxon>
        <taxon>Lachnospiraceae</taxon>
        <taxon>Anaerocolumna</taxon>
    </lineage>
</organism>
<dbReference type="Gene3D" id="2.40.420.20">
    <property type="match status" value="1"/>
</dbReference>
<dbReference type="InterPro" id="IPR050465">
    <property type="entry name" value="UPF0194_transport"/>
</dbReference>
<protein>
    <submittedName>
        <fullName evidence="5">HlyD family efflux transporter periplasmic adaptor subunit</fullName>
    </submittedName>
</protein>
<keyword evidence="2" id="KW-0175">Coiled coil</keyword>
<dbReference type="Proteomes" id="UP000464314">
    <property type="component" value="Chromosome"/>
</dbReference>
<dbReference type="Gene3D" id="2.40.30.170">
    <property type="match status" value="1"/>
</dbReference>
<accession>A0A6P1TPR2</accession>
<reference evidence="5 6" key="1">
    <citation type="submission" date="2020-01" db="EMBL/GenBank/DDBJ databases">
        <title>Genome analysis of Anaerocolumna sp. CBA3638.</title>
        <authorList>
            <person name="Kim J."/>
            <person name="Roh S.W."/>
        </authorList>
    </citation>
    <scope>NUCLEOTIDE SEQUENCE [LARGE SCALE GENOMIC DNA]</scope>
    <source>
        <strain evidence="5 6">CBA3638</strain>
    </source>
</reference>
<feature type="compositionally biased region" description="Polar residues" evidence="3">
    <location>
        <begin position="146"/>
        <end position="159"/>
    </location>
</feature>
<evidence type="ECO:0000256" key="1">
    <source>
        <dbReference type="ARBA" id="ARBA00004196"/>
    </source>
</evidence>
<dbReference type="GO" id="GO:0030313">
    <property type="term" value="C:cell envelope"/>
    <property type="evidence" value="ECO:0007669"/>
    <property type="project" value="UniProtKB-SubCell"/>
</dbReference>
<feature type="domain" description="YknX-like beta-barrel" evidence="4">
    <location>
        <begin position="2"/>
        <end position="66"/>
    </location>
</feature>
<dbReference type="AlphaFoldDB" id="A0A6P1TPR2"/>
<evidence type="ECO:0000256" key="3">
    <source>
        <dbReference type="SAM" id="MobiDB-lite"/>
    </source>
</evidence>
<dbReference type="PANTHER" id="PTHR32347">
    <property type="entry name" value="EFFLUX SYSTEM COMPONENT YKNX-RELATED"/>
    <property type="match status" value="1"/>
</dbReference>
<keyword evidence="6" id="KW-1185">Reference proteome</keyword>
<evidence type="ECO:0000313" key="6">
    <source>
        <dbReference type="Proteomes" id="UP000464314"/>
    </source>
</evidence>
<proteinExistence type="predicted"/>